<dbReference type="Proteomes" id="UP000823399">
    <property type="component" value="Unassembled WGS sequence"/>
</dbReference>
<dbReference type="RefSeq" id="XP_041295931.1">
    <property type="nucleotide sequence ID" value="XM_041441173.1"/>
</dbReference>
<sequence>MSILQPHQFSSSIFYPDMRLAESKDVILQPLSLLVWFSGAVPCHLAHSNIPIEMSVSLKDEYKSFTVPVIEIASQQPHPSNNSATFSQSYSVTDNDVSFPFLPLLPTFDHTDSDHWAELLDNIQSWLVKSVDPSTPEWAWGWEVFWYAFIATYPDFPGRKWSFWDSSISLKGQFIKEWVGSGGIFSTVIDDDNSELATVSTHTDTLDYIRTEFSRHITLFYPHPLVSTS</sequence>
<organism evidence="1 2">
    <name type="scientific">Suillus discolor</name>
    <dbReference type="NCBI Taxonomy" id="1912936"/>
    <lineage>
        <taxon>Eukaryota</taxon>
        <taxon>Fungi</taxon>
        <taxon>Dikarya</taxon>
        <taxon>Basidiomycota</taxon>
        <taxon>Agaricomycotina</taxon>
        <taxon>Agaricomycetes</taxon>
        <taxon>Agaricomycetidae</taxon>
        <taxon>Boletales</taxon>
        <taxon>Suillineae</taxon>
        <taxon>Suillaceae</taxon>
        <taxon>Suillus</taxon>
    </lineage>
</organism>
<comment type="caution">
    <text evidence="1">The sequence shown here is derived from an EMBL/GenBank/DDBJ whole genome shotgun (WGS) entry which is preliminary data.</text>
</comment>
<evidence type="ECO:0000313" key="1">
    <source>
        <dbReference type="EMBL" id="KAG2113544.1"/>
    </source>
</evidence>
<dbReference type="EMBL" id="JABBWM010000012">
    <property type="protein sequence ID" value="KAG2113544.1"/>
    <property type="molecule type" value="Genomic_DNA"/>
</dbReference>
<reference evidence="1" key="1">
    <citation type="journal article" date="2020" name="New Phytol.">
        <title>Comparative genomics reveals dynamic genome evolution in host specialist ectomycorrhizal fungi.</title>
        <authorList>
            <person name="Lofgren L.A."/>
            <person name="Nguyen N.H."/>
            <person name="Vilgalys R."/>
            <person name="Ruytinx J."/>
            <person name="Liao H.L."/>
            <person name="Branco S."/>
            <person name="Kuo A."/>
            <person name="LaButti K."/>
            <person name="Lipzen A."/>
            <person name="Andreopoulos W."/>
            <person name="Pangilinan J."/>
            <person name="Riley R."/>
            <person name="Hundley H."/>
            <person name="Na H."/>
            <person name="Barry K."/>
            <person name="Grigoriev I.V."/>
            <person name="Stajich J.E."/>
            <person name="Kennedy P.G."/>
        </authorList>
    </citation>
    <scope>NUCLEOTIDE SEQUENCE</scope>
    <source>
        <strain evidence="1">FC423</strain>
    </source>
</reference>
<accession>A0A9P7JX50</accession>
<dbReference type="OrthoDB" id="3169660at2759"/>
<keyword evidence="2" id="KW-1185">Reference proteome</keyword>
<proteinExistence type="predicted"/>
<evidence type="ECO:0000313" key="2">
    <source>
        <dbReference type="Proteomes" id="UP000823399"/>
    </source>
</evidence>
<name>A0A9P7JX50_9AGAM</name>
<dbReference type="GeneID" id="64703432"/>
<gene>
    <name evidence="1" type="ORF">F5147DRAFT_770761</name>
</gene>
<dbReference type="AlphaFoldDB" id="A0A9P7JX50"/>
<protein>
    <submittedName>
        <fullName evidence="1">Uncharacterized protein</fullName>
    </submittedName>
</protein>